<dbReference type="EMBL" id="JACBZD010000001">
    <property type="protein sequence ID" value="NYI05649.1"/>
    <property type="molecule type" value="Genomic_DNA"/>
</dbReference>
<evidence type="ECO:0000259" key="23">
    <source>
        <dbReference type="Pfam" id="PF05524"/>
    </source>
</evidence>
<dbReference type="AlphaFoldDB" id="A0A852ZTI7"/>
<keyword evidence="13 17" id="KW-0479">Metal-binding</keyword>
<dbReference type="InterPro" id="IPR023151">
    <property type="entry name" value="PEP_util_CS"/>
</dbReference>
<keyword evidence="25" id="KW-1185">Reference proteome</keyword>
<dbReference type="InterPro" id="IPR040442">
    <property type="entry name" value="Pyrv_kinase-like_dom_sf"/>
</dbReference>
<dbReference type="Gene3D" id="1.10.274.10">
    <property type="entry name" value="PtsI, HPr-binding domain"/>
    <property type="match status" value="1"/>
</dbReference>
<keyword evidence="11 17" id="KW-0808">Transferase</keyword>
<dbReference type="Pfam" id="PF05524">
    <property type="entry name" value="PEP-utilisers_N"/>
    <property type="match status" value="1"/>
</dbReference>
<keyword evidence="9 17" id="KW-0963">Cytoplasm</keyword>
<comment type="catalytic activity">
    <reaction evidence="1 17">
        <text>L-histidyl-[protein] + phosphoenolpyruvate = N(pros)-phospho-L-histidyl-[protein] + pyruvate</text>
        <dbReference type="Rhea" id="RHEA:23880"/>
        <dbReference type="Rhea" id="RHEA-COMP:9745"/>
        <dbReference type="Rhea" id="RHEA-COMP:9746"/>
        <dbReference type="ChEBI" id="CHEBI:15361"/>
        <dbReference type="ChEBI" id="CHEBI:29979"/>
        <dbReference type="ChEBI" id="CHEBI:58702"/>
        <dbReference type="ChEBI" id="CHEBI:64837"/>
        <dbReference type="EC" id="2.7.3.9"/>
    </reaction>
</comment>
<dbReference type="SUPFAM" id="SSF47831">
    <property type="entry name" value="Enzyme I of the PEP:sugar phosphotransferase system HPr-binding (sub)domain"/>
    <property type="match status" value="1"/>
</dbReference>
<feature type="binding site" evidence="20">
    <location>
        <position position="436"/>
    </location>
    <ligand>
        <name>Mg(2+)</name>
        <dbReference type="ChEBI" id="CHEBI:18420"/>
    </ligand>
</feature>
<evidence type="ECO:0000256" key="19">
    <source>
        <dbReference type="PIRSR" id="PIRSR000732-2"/>
    </source>
</evidence>
<dbReference type="InterPro" id="IPR036637">
    <property type="entry name" value="Phosphohistidine_dom_sf"/>
</dbReference>
<dbReference type="Proteomes" id="UP000567795">
    <property type="component" value="Unassembled WGS sequence"/>
</dbReference>
<dbReference type="GO" id="GO:0046872">
    <property type="term" value="F:metal ion binding"/>
    <property type="evidence" value="ECO:0007669"/>
    <property type="project" value="UniProtKB-KW"/>
</dbReference>
<dbReference type="RefSeq" id="WP_179814354.1">
    <property type="nucleotide sequence ID" value="NZ_JACBZD010000001.1"/>
</dbReference>
<dbReference type="SUPFAM" id="SSF51621">
    <property type="entry name" value="Phosphoenolpyruvate/pyruvate domain"/>
    <property type="match status" value="1"/>
</dbReference>
<evidence type="ECO:0000256" key="4">
    <source>
        <dbReference type="ARBA" id="ARBA00004496"/>
    </source>
</evidence>
<keyword evidence="14 17" id="KW-0418">Kinase</keyword>
<dbReference type="GO" id="GO:0016301">
    <property type="term" value="F:kinase activity"/>
    <property type="evidence" value="ECO:0007669"/>
    <property type="project" value="UniProtKB-KW"/>
</dbReference>
<dbReference type="Gene3D" id="3.20.20.60">
    <property type="entry name" value="Phosphoenolpyruvate-binding domains"/>
    <property type="match status" value="1"/>
</dbReference>
<evidence type="ECO:0000256" key="20">
    <source>
        <dbReference type="PIRSR" id="PIRSR000732-3"/>
    </source>
</evidence>
<feature type="binding site" evidence="19">
    <location>
        <begin position="435"/>
        <end position="436"/>
    </location>
    <ligand>
        <name>phosphoenolpyruvate</name>
        <dbReference type="ChEBI" id="CHEBI:58702"/>
    </ligand>
</feature>
<evidence type="ECO:0000256" key="5">
    <source>
        <dbReference type="ARBA" id="ARBA00007837"/>
    </source>
</evidence>
<evidence type="ECO:0000256" key="15">
    <source>
        <dbReference type="ARBA" id="ARBA00022842"/>
    </source>
</evidence>
<proteinExistence type="inferred from homology"/>
<dbReference type="PRINTS" id="PR01736">
    <property type="entry name" value="PHPHTRNFRASE"/>
</dbReference>
<accession>A0A852ZTI7</accession>
<evidence type="ECO:0000256" key="18">
    <source>
        <dbReference type="PIRSR" id="PIRSR000732-1"/>
    </source>
</evidence>
<dbReference type="EC" id="2.7.3.9" evidence="6 17"/>
<reference evidence="24 25" key="1">
    <citation type="submission" date="2020-07" db="EMBL/GenBank/DDBJ databases">
        <title>Sequencing the genomes of 1000 actinobacteria strains.</title>
        <authorList>
            <person name="Klenk H.-P."/>
        </authorList>
    </citation>
    <scope>NUCLEOTIDE SEQUENCE [LARGE SCALE GENOMIC DNA]</scope>
    <source>
        <strain evidence="24 25">DSM 42178</strain>
    </source>
</reference>
<evidence type="ECO:0000256" key="2">
    <source>
        <dbReference type="ARBA" id="ARBA00001946"/>
    </source>
</evidence>
<feature type="domain" description="PEP-utilising enzyme mobile" evidence="21">
    <location>
        <begin position="151"/>
        <end position="220"/>
    </location>
</feature>
<evidence type="ECO:0000259" key="21">
    <source>
        <dbReference type="Pfam" id="PF00391"/>
    </source>
</evidence>
<dbReference type="InterPro" id="IPR050499">
    <property type="entry name" value="PEP-utilizing_PTS_enzyme"/>
</dbReference>
<dbReference type="Pfam" id="PF02896">
    <property type="entry name" value="PEP-utilizers_C"/>
    <property type="match status" value="1"/>
</dbReference>
<dbReference type="PIRSF" id="PIRSF000732">
    <property type="entry name" value="PTS_enzyme_I"/>
    <property type="match status" value="1"/>
</dbReference>
<dbReference type="InterPro" id="IPR000121">
    <property type="entry name" value="PEP_util_C"/>
</dbReference>
<name>A0A852ZTI7_9ACTN</name>
<dbReference type="PANTHER" id="PTHR46244">
    <property type="entry name" value="PHOSPHOENOLPYRUVATE-PROTEIN PHOSPHOTRANSFERASE"/>
    <property type="match status" value="1"/>
</dbReference>
<evidence type="ECO:0000256" key="1">
    <source>
        <dbReference type="ARBA" id="ARBA00000683"/>
    </source>
</evidence>
<comment type="cofactor">
    <cofactor evidence="2 17 20">
        <name>Mg(2+)</name>
        <dbReference type="ChEBI" id="CHEBI:18420"/>
    </cofactor>
</comment>
<evidence type="ECO:0000256" key="6">
    <source>
        <dbReference type="ARBA" id="ARBA00012232"/>
    </source>
</evidence>
<dbReference type="InterPro" id="IPR006318">
    <property type="entry name" value="PTS_EI-like"/>
</dbReference>
<comment type="caution">
    <text evidence="24">The sequence shown here is derived from an EMBL/GenBank/DDBJ whole genome shotgun (WGS) entry which is preliminary data.</text>
</comment>
<dbReference type="InterPro" id="IPR008731">
    <property type="entry name" value="PTS_EIN"/>
</dbReference>
<dbReference type="PROSITE" id="PS00742">
    <property type="entry name" value="PEP_ENZYMES_2"/>
    <property type="match status" value="1"/>
</dbReference>
<dbReference type="Pfam" id="PF00391">
    <property type="entry name" value="PEP-utilizers"/>
    <property type="match status" value="1"/>
</dbReference>
<comment type="subcellular location">
    <subcellularLocation>
        <location evidence="4 17">Cytoplasm</location>
    </subcellularLocation>
</comment>
<evidence type="ECO:0000256" key="10">
    <source>
        <dbReference type="ARBA" id="ARBA00022597"/>
    </source>
</evidence>
<evidence type="ECO:0000256" key="3">
    <source>
        <dbReference type="ARBA" id="ARBA00002728"/>
    </source>
</evidence>
<evidence type="ECO:0000313" key="24">
    <source>
        <dbReference type="EMBL" id="NYI05649.1"/>
    </source>
</evidence>
<feature type="binding site" evidence="20">
    <location>
        <position position="412"/>
    </location>
    <ligand>
        <name>Mg(2+)</name>
        <dbReference type="ChEBI" id="CHEBI:18420"/>
    </ligand>
</feature>
<feature type="binding site" evidence="19">
    <location>
        <position position="287"/>
    </location>
    <ligand>
        <name>phosphoenolpyruvate</name>
        <dbReference type="ChEBI" id="CHEBI:58702"/>
    </ligand>
</feature>
<keyword evidence="10 17" id="KW-0762">Sugar transport</keyword>
<feature type="binding site" evidence="19">
    <location>
        <position position="446"/>
    </location>
    <ligand>
        <name>phosphoenolpyruvate</name>
        <dbReference type="ChEBI" id="CHEBI:58702"/>
    </ligand>
</feature>
<feature type="active site" description="Proton donor" evidence="18">
    <location>
        <position position="483"/>
    </location>
</feature>
<dbReference type="Gene3D" id="3.50.30.10">
    <property type="entry name" value="Phosphohistidine domain"/>
    <property type="match status" value="1"/>
</dbReference>
<dbReference type="InterPro" id="IPR015813">
    <property type="entry name" value="Pyrv/PenolPyrv_kinase-like_dom"/>
</dbReference>
<evidence type="ECO:0000256" key="13">
    <source>
        <dbReference type="ARBA" id="ARBA00022723"/>
    </source>
</evidence>
<dbReference type="InterPro" id="IPR008279">
    <property type="entry name" value="PEP-util_enz_mobile_dom"/>
</dbReference>
<comment type="function">
    <text evidence="3 17">General (non sugar-specific) component of the phosphoenolpyruvate-dependent sugar phosphotransferase system (sugar PTS). This major carbohydrate active-transport system catalyzes the phosphorylation of incoming sugar substrates concomitantly with their translocation across the cell membrane. Enzyme I transfers the phosphoryl group from phosphoenolpyruvate (PEP) to the phosphoryl carrier protein (HPr).</text>
</comment>
<keyword evidence="8 17" id="KW-0813">Transport</keyword>
<dbReference type="InterPro" id="IPR036618">
    <property type="entry name" value="PtsI_HPr-bd_sf"/>
</dbReference>
<dbReference type="GO" id="GO:0005737">
    <property type="term" value="C:cytoplasm"/>
    <property type="evidence" value="ECO:0007669"/>
    <property type="project" value="UniProtKB-SubCell"/>
</dbReference>
<evidence type="ECO:0000256" key="16">
    <source>
        <dbReference type="ARBA" id="ARBA00033235"/>
    </source>
</evidence>
<feature type="binding site" evidence="19">
    <location>
        <position position="323"/>
    </location>
    <ligand>
        <name>phosphoenolpyruvate</name>
        <dbReference type="ChEBI" id="CHEBI:58702"/>
    </ligand>
</feature>
<feature type="domain" description="PEP-utilising enzyme C-terminal" evidence="22">
    <location>
        <begin position="245"/>
        <end position="521"/>
    </location>
</feature>
<evidence type="ECO:0000256" key="7">
    <source>
        <dbReference type="ARBA" id="ARBA00016544"/>
    </source>
</evidence>
<dbReference type="InterPro" id="IPR024692">
    <property type="entry name" value="PTS_EI"/>
</dbReference>
<protein>
    <recommendedName>
        <fullName evidence="7 17">Phosphoenolpyruvate-protein phosphotransferase</fullName>
        <ecNumber evidence="6 17">2.7.3.9</ecNumber>
    </recommendedName>
    <alternativeName>
        <fullName evidence="16 17">Phosphotransferase system, enzyme I</fullName>
    </alternativeName>
</protein>
<gene>
    <name evidence="24" type="ORF">FHU37_002592</name>
</gene>
<evidence type="ECO:0000256" key="8">
    <source>
        <dbReference type="ARBA" id="ARBA00022448"/>
    </source>
</evidence>
<organism evidence="24 25">
    <name type="scientific">Allostreptomyces psammosilenae</name>
    <dbReference type="NCBI Taxonomy" id="1892865"/>
    <lineage>
        <taxon>Bacteria</taxon>
        <taxon>Bacillati</taxon>
        <taxon>Actinomycetota</taxon>
        <taxon>Actinomycetes</taxon>
        <taxon>Kitasatosporales</taxon>
        <taxon>Streptomycetaceae</taxon>
        <taxon>Allostreptomyces</taxon>
    </lineage>
</organism>
<dbReference type="GO" id="GO:0009401">
    <property type="term" value="P:phosphoenolpyruvate-dependent sugar phosphotransferase system"/>
    <property type="evidence" value="ECO:0007669"/>
    <property type="project" value="UniProtKB-KW"/>
</dbReference>
<evidence type="ECO:0000259" key="22">
    <source>
        <dbReference type="Pfam" id="PF02896"/>
    </source>
</evidence>
<evidence type="ECO:0000313" key="25">
    <source>
        <dbReference type="Proteomes" id="UP000567795"/>
    </source>
</evidence>
<evidence type="ECO:0000256" key="9">
    <source>
        <dbReference type="ARBA" id="ARBA00022490"/>
    </source>
</evidence>
<evidence type="ECO:0000256" key="11">
    <source>
        <dbReference type="ARBA" id="ARBA00022679"/>
    </source>
</evidence>
<dbReference type="SUPFAM" id="SSF52009">
    <property type="entry name" value="Phosphohistidine domain"/>
    <property type="match status" value="1"/>
</dbReference>
<evidence type="ECO:0000256" key="12">
    <source>
        <dbReference type="ARBA" id="ARBA00022683"/>
    </source>
</evidence>
<evidence type="ECO:0000256" key="17">
    <source>
        <dbReference type="PIRNR" id="PIRNR000732"/>
    </source>
</evidence>
<dbReference type="GO" id="GO:0008965">
    <property type="term" value="F:phosphoenolpyruvate-protein phosphotransferase activity"/>
    <property type="evidence" value="ECO:0007669"/>
    <property type="project" value="UniProtKB-EC"/>
</dbReference>
<dbReference type="NCBIfam" id="TIGR01417">
    <property type="entry name" value="PTS_I_fam"/>
    <property type="match status" value="1"/>
</dbReference>
<comment type="similarity">
    <text evidence="5 17">Belongs to the PEP-utilizing enzyme family.</text>
</comment>
<feature type="active site" description="Tele-phosphohistidine intermediate" evidence="18">
    <location>
        <position position="185"/>
    </location>
</feature>
<keyword evidence="15 17" id="KW-0460">Magnesium</keyword>
<sequence length="553" mass="56304">MPRTLSGVGVSPGTVVGPVAKAAPPPALPEQLPPPGDPAAETAAIEAALRAVADDLQGRIAQAAGPAADILLAQVEIVRDPALVEKAGEYLTAGRPAPHAVHAAFNEFRELLAAVGGYLGERAADLDDLRNRAVAHLLGLPMPGLPRPGHPYVLLAEDLAPADTATLDPAEVLAIVTEQGGPTSHTAILAKALGVPAVVACAGVLDLADGETVVVDGVSGAVEVAPEAATVDAVRDAEARRRSAAAAHTGPGRTADGHAVKLLVNVGAARGLQAAADADSEGVGLFRTEFLFLDRAGEPDHAEQVAAYRAVFEAFAGRRVVVRTLDAGADKPLGFVTVPGEANPALGVRGLRTARRHPGLLDRQLAALAEAARATGADVWVMAPMVSLPAEAADFAARVREAGLPTAGAMLEVPAAALRAGALASACDFLSVGTNDLAQYVMAADRMNGELADLLDPWQPAVLELLRQAATAARAEDRPVGVCGESASDPAMALVLAGLGVTSLSMAPVCLPEVRAALRRHTLAECQDLAARALAAPDAATAHAEVQAAARWE</sequence>
<keyword evidence="12 17" id="KW-0598">Phosphotransferase system</keyword>
<feature type="domain" description="Phosphotransferase system enzyme I N-terminal" evidence="23">
    <location>
        <begin position="7"/>
        <end position="122"/>
    </location>
</feature>
<dbReference type="PANTHER" id="PTHR46244:SF3">
    <property type="entry name" value="PHOSPHOENOLPYRUVATE-PROTEIN PHOSPHOTRANSFERASE"/>
    <property type="match status" value="1"/>
</dbReference>
<evidence type="ECO:0000256" key="14">
    <source>
        <dbReference type="ARBA" id="ARBA00022777"/>
    </source>
</evidence>